<dbReference type="AlphaFoldDB" id="C3UVG8"/>
<dbReference type="EMBL" id="FJ711581">
    <property type="protein sequence ID" value="ACP30431.1"/>
    <property type="molecule type" value="mRNA"/>
</dbReference>
<evidence type="ECO:0000259" key="3">
    <source>
        <dbReference type="PROSITE" id="PS51034"/>
    </source>
</evidence>
<accession>C3UVG8</accession>
<dbReference type="Pfam" id="PF00100">
    <property type="entry name" value="Zona_pellucida"/>
    <property type="match status" value="1"/>
</dbReference>
<sequence length="318" mass="36298">LSLSCSFPDHTECYSNGTNDCLAMKVESVPDMILSHLTLRDDSCEPNYSNNHFAYFSSGVNSCGTTRTMLGNIMVYENDISLDLKRYTSKYPDVAYYKQTVSCYYLVNVTETMAFRTRPRVKDPSANIGMGYLIVQMRLAQDESYKLFYQVEDYPVSKYLRQPLYFEVALMQSMDLKMELVLENCWATQHKDRSSLPRWNLIVDSCANLDDPYSTIFHPVEFDSRVNIPAHVKRFSVNMFTFVTDEVVLKENIFVHCNAVLCDSNNPSYGVCRSQCVNPTKTGLKKSRTADLKGSRNINYQVQGEQLSSGPILLSETE</sequence>
<evidence type="ECO:0000256" key="2">
    <source>
        <dbReference type="ARBA" id="ARBA00023180"/>
    </source>
</evidence>
<feature type="non-terminal residue" evidence="4">
    <location>
        <position position="1"/>
    </location>
</feature>
<evidence type="ECO:0000256" key="1">
    <source>
        <dbReference type="ARBA" id="ARBA00023157"/>
    </source>
</evidence>
<feature type="domain" description="ZP" evidence="3">
    <location>
        <begin position="12"/>
        <end position="279"/>
    </location>
</feature>
<dbReference type="PROSITE" id="PS51034">
    <property type="entry name" value="ZP_2"/>
    <property type="match status" value="1"/>
</dbReference>
<dbReference type="PANTHER" id="PTHR47130">
    <property type="entry name" value="SI:DKEY-19B23.11-RELATED"/>
    <property type="match status" value="1"/>
</dbReference>
<proteinExistence type="evidence at transcript level"/>
<keyword evidence="2" id="KW-0325">Glycoprotein</keyword>
<dbReference type="PANTHER" id="PTHR47130:SF3">
    <property type="entry name" value="ZONA PELLUCIDA PROTEIN"/>
    <property type="match status" value="1"/>
</dbReference>
<dbReference type="InterPro" id="IPR048290">
    <property type="entry name" value="ZP_chr"/>
</dbReference>
<reference evidence="4" key="1">
    <citation type="journal article" date="2009" name="BMC Genomics">
        <title>Linking mechanistic and behavioral responses to sublethal esfenvalerate exposure in the endangered delta smelt; Hypomesus transpacificus (Fam. Osmeridae).</title>
        <authorList>
            <person name="Connon R.E."/>
            <person name="Geist J."/>
            <person name="Pfeiff J."/>
            <person name="Loguinov A.V."/>
            <person name="D'Abronzo L.S."/>
            <person name="Wintz H."/>
            <person name="Vulpe C.D."/>
            <person name="Werner I."/>
        </authorList>
    </citation>
    <scope>NUCLEOTIDE SEQUENCE</scope>
</reference>
<dbReference type="Gene3D" id="2.60.40.4100">
    <property type="entry name" value="Zona pellucida, ZP-C domain"/>
    <property type="match status" value="1"/>
</dbReference>
<evidence type="ECO:0000313" key="4">
    <source>
        <dbReference type="EMBL" id="ACP30431.1"/>
    </source>
</evidence>
<dbReference type="InterPro" id="IPR042235">
    <property type="entry name" value="ZP-C_dom"/>
</dbReference>
<dbReference type="InterPro" id="IPR055355">
    <property type="entry name" value="ZP-C"/>
</dbReference>
<feature type="non-terminal residue" evidence="4">
    <location>
        <position position="318"/>
    </location>
</feature>
<organism evidence="4">
    <name type="scientific">Hypomesus transpacificus</name>
    <dbReference type="NCBI Taxonomy" id="137520"/>
    <lineage>
        <taxon>Eukaryota</taxon>
        <taxon>Metazoa</taxon>
        <taxon>Chordata</taxon>
        <taxon>Craniata</taxon>
        <taxon>Vertebrata</taxon>
        <taxon>Euteleostomi</taxon>
        <taxon>Actinopterygii</taxon>
        <taxon>Neopterygii</taxon>
        <taxon>Teleostei</taxon>
        <taxon>Stomiati</taxon>
        <taxon>Osmeriformes</taxon>
        <taxon>Osmeridae</taxon>
        <taxon>Hypomesus</taxon>
    </lineage>
</organism>
<dbReference type="InterPro" id="IPR001507">
    <property type="entry name" value="ZP_dom"/>
</dbReference>
<dbReference type="Gene3D" id="2.60.40.3210">
    <property type="entry name" value="Zona pellucida, ZP-N domain"/>
    <property type="match status" value="1"/>
</dbReference>
<dbReference type="InterPro" id="IPR055356">
    <property type="entry name" value="ZP-N"/>
</dbReference>
<dbReference type="SMART" id="SM00241">
    <property type="entry name" value="ZP"/>
    <property type="match status" value="1"/>
</dbReference>
<dbReference type="PRINTS" id="PR00023">
    <property type="entry name" value="ZPELLUCIDA"/>
</dbReference>
<dbReference type="Pfam" id="PF23344">
    <property type="entry name" value="ZP-N"/>
    <property type="match status" value="1"/>
</dbReference>
<name>C3UVG8_9TELE</name>
<keyword evidence="1" id="KW-1015">Disulfide bond</keyword>
<protein>
    <submittedName>
        <fullName evidence="4">Zona pellucida</fullName>
    </submittedName>
</protein>